<dbReference type="GO" id="GO:0005886">
    <property type="term" value="C:plasma membrane"/>
    <property type="evidence" value="ECO:0007669"/>
    <property type="project" value="UniProtKB-SubCell"/>
</dbReference>
<dbReference type="Gene3D" id="1.20.1530.20">
    <property type="match status" value="1"/>
</dbReference>
<evidence type="ECO:0000256" key="4">
    <source>
        <dbReference type="ARBA" id="ARBA00022475"/>
    </source>
</evidence>
<feature type="transmembrane region" description="Helical" evidence="10">
    <location>
        <begin position="87"/>
        <end position="110"/>
    </location>
</feature>
<feature type="transmembrane region" description="Helical" evidence="10">
    <location>
        <begin position="359"/>
        <end position="381"/>
    </location>
</feature>
<keyword evidence="3" id="KW-0050">Antiport</keyword>
<dbReference type="NCBIfam" id="NF003716">
    <property type="entry name" value="PRK05326.1-3"/>
    <property type="match status" value="1"/>
</dbReference>
<evidence type="ECO:0000256" key="6">
    <source>
        <dbReference type="ARBA" id="ARBA00022692"/>
    </source>
</evidence>
<gene>
    <name evidence="12" type="ORF">AAH949_02925</name>
</gene>
<evidence type="ECO:0000256" key="3">
    <source>
        <dbReference type="ARBA" id="ARBA00022449"/>
    </source>
</evidence>
<feature type="transmembrane region" description="Helical" evidence="10">
    <location>
        <begin position="333"/>
        <end position="353"/>
    </location>
</feature>
<accession>A0AAU7E8P9</accession>
<evidence type="ECO:0000256" key="9">
    <source>
        <dbReference type="ARBA" id="ARBA00023136"/>
    </source>
</evidence>
<dbReference type="GO" id="GO:1902600">
    <property type="term" value="P:proton transmembrane transport"/>
    <property type="evidence" value="ECO:0007669"/>
    <property type="project" value="InterPro"/>
</dbReference>
<protein>
    <submittedName>
        <fullName evidence="12">Potassium/proton antiporter</fullName>
    </submittedName>
</protein>
<evidence type="ECO:0000259" key="11">
    <source>
        <dbReference type="PROSITE" id="PS51202"/>
    </source>
</evidence>
<reference evidence="12" key="1">
    <citation type="submission" date="2024-05" db="EMBL/GenBank/DDBJ databases">
        <title>Campylobacter coli isolated from environmental waters in Slovenia.</title>
        <authorList>
            <person name="Zautner A.E."/>
            <person name="Bunk B."/>
            <person name="Riedel T."/>
            <person name="Sproeer C."/>
        </authorList>
    </citation>
    <scope>NUCLEOTIDE SEQUENCE</scope>
    <source>
        <strain evidence="12">CCS1377</strain>
    </source>
</reference>
<dbReference type="InterPro" id="IPR038770">
    <property type="entry name" value="Na+/solute_symporter_sf"/>
</dbReference>
<evidence type="ECO:0000256" key="10">
    <source>
        <dbReference type="SAM" id="Phobius"/>
    </source>
</evidence>
<proteinExistence type="predicted"/>
<dbReference type="Pfam" id="PF02080">
    <property type="entry name" value="TrkA_C"/>
    <property type="match status" value="1"/>
</dbReference>
<feature type="transmembrane region" description="Helical" evidence="10">
    <location>
        <begin position="192"/>
        <end position="210"/>
    </location>
</feature>
<dbReference type="GO" id="GO:0006813">
    <property type="term" value="P:potassium ion transport"/>
    <property type="evidence" value="ECO:0007669"/>
    <property type="project" value="UniProtKB-KW"/>
</dbReference>
<dbReference type="PROSITE" id="PS51202">
    <property type="entry name" value="RCK_C"/>
    <property type="match status" value="1"/>
</dbReference>
<feature type="domain" description="RCK C-terminal" evidence="11">
    <location>
        <begin position="397"/>
        <end position="480"/>
    </location>
</feature>
<evidence type="ECO:0000256" key="1">
    <source>
        <dbReference type="ARBA" id="ARBA00004651"/>
    </source>
</evidence>
<dbReference type="Gene3D" id="3.30.70.1450">
    <property type="entry name" value="Regulator of K+ conductance, C-terminal domain"/>
    <property type="match status" value="1"/>
</dbReference>
<dbReference type="EMBL" id="CP155620">
    <property type="protein sequence ID" value="XBJ29802.1"/>
    <property type="molecule type" value="Genomic_DNA"/>
</dbReference>
<evidence type="ECO:0000256" key="7">
    <source>
        <dbReference type="ARBA" id="ARBA00022989"/>
    </source>
</evidence>
<feature type="transmembrane region" description="Helical" evidence="10">
    <location>
        <begin position="62"/>
        <end position="81"/>
    </location>
</feature>
<evidence type="ECO:0000256" key="8">
    <source>
        <dbReference type="ARBA" id="ARBA00023065"/>
    </source>
</evidence>
<name>A0AAU7E8P9_9BACT</name>
<dbReference type="InterPro" id="IPR006153">
    <property type="entry name" value="Cation/H_exchanger_TM"/>
</dbReference>
<keyword evidence="9 10" id="KW-0472">Membrane</keyword>
<keyword evidence="8" id="KW-0406">Ion transport</keyword>
<dbReference type="PANTHER" id="PTHR32507:SF7">
    <property type="entry name" value="K(+)_H(+) ANTIPORTER NHAP2"/>
    <property type="match status" value="1"/>
</dbReference>
<keyword evidence="7 10" id="KW-1133">Transmembrane helix</keyword>
<keyword evidence="6 10" id="KW-0812">Transmembrane</keyword>
<feature type="transmembrane region" description="Helical" evidence="10">
    <location>
        <begin position="265"/>
        <end position="290"/>
    </location>
</feature>
<organism evidence="12">
    <name type="scientific">Campylobacter sp. CCS1377</name>
    <dbReference type="NCBI Taxonomy" id="3158229"/>
    <lineage>
        <taxon>Bacteria</taxon>
        <taxon>Pseudomonadati</taxon>
        <taxon>Campylobacterota</taxon>
        <taxon>Epsilonproteobacteria</taxon>
        <taxon>Campylobacterales</taxon>
        <taxon>Campylobacteraceae</taxon>
        <taxon>Campylobacter</taxon>
    </lineage>
</organism>
<dbReference type="RefSeq" id="WP_348518929.1">
    <property type="nucleotide sequence ID" value="NZ_CP155620.1"/>
</dbReference>
<dbReference type="GO" id="GO:0015297">
    <property type="term" value="F:antiporter activity"/>
    <property type="evidence" value="ECO:0007669"/>
    <property type="project" value="UniProtKB-KW"/>
</dbReference>
<feature type="transmembrane region" description="Helical" evidence="10">
    <location>
        <begin position="117"/>
        <end position="136"/>
    </location>
</feature>
<feature type="transmembrane region" description="Helical" evidence="10">
    <location>
        <begin position="296"/>
        <end position="321"/>
    </location>
</feature>
<dbReference type="InterPro" id="IPR036721">
    <property type="entry name" value="RCK_C_sf"/>
</dbReference>
<evidence type="ECO:0000256" key="5">
    <source>
        <dbReference type="ARBA" id="ARBA00022538"/>
    </source>
</evidence>
<dbReference type="GO" id="GO:0008324">
    <property type="term" value="F:monoatomic cation transmembrane transporter activity"/>
    <property type="evidence" value="ECO:0007669"/>
    <property type="project" value="InterPro"/>
</dbReference>
<dbReference type="InterPro" id="IPR006037">
    <property type="entry name" value="RCK_C"/>
</dbReference>
<feature type="transmembrane region" description="Helical" evidence="10">
    <location>
        <begin position="29"/>
        <end position="50"/>
    </location>
</feature>
<sequence length="483" mass="53825">MQDYVLILSVLFLFCVAFSKFGDKYGIPALLIFIFVGMFAGSDGIGGIYFDNGKIAQDISMLCLILILFSGGFDTTFKFIKPILKEGIILATLGVVLTAFIISLLCYYTLDFKFYDALLLGAIISSTDAAAVFAIMRSKGLKLKNNITPLLELESGSNDPMAIFLTITIIEIITLGTLPSIGTFLFIFLKQFGLALVCGYIFGISMPFIINKLKFNYWGLYPVFTLAWIYLTFVLSEKIGANGYLSVYLLGIFANSKEFVYKKGLIGFFEGTAWIAQVVVFLTLGLLVFPSELPNVALLGCIIAFFIMFFARPIAVFLCLVFFKKFNFNEKIFISWVGLRGTVPIILATYPLAAGIADSHFIFNIVFFIVLTSILIQGITLNPLAKLLKIIEEEEIMQASNIPISYNILKQYTLKENSPIIGKNIAELALDENFIILLVKRNGEYIKASGSLIFEDKDLLLVLCDDLNLYKNTLESFNAHEKK</sequence>
<dbReference type="NCBIfam" id="NF003715">
    <property type="entry name" value="PRK05326.1-2"/>
    <property type="match status" value="1"/>
</dbReference>
<dbReference type="PANTHER" id="PTHR32507">
    <property type="entry name" value="NA(+)/H(+) ANTIPORTER 1"/>
    <property type="match status" value="1"/>
</dbReference>
<dbReference type="AlphaFoldDB" id="A0AAU7E8P9"/>
<dbReference type="SUPFAM" id="SSF116726">
    <property type="entry name" value="TrkA C-terminal domain-like"/>
    <property type="match status" value="1"/>
</dbReference>
<keyword evidence="5" id="KW-0630">Potassium</keyword>
<keyword evidence="2" id="KW-0813">Transport</keyword>
<keyword evidence="5" id="KW-0633">Potassium transport</keyword>
<evidence type="ECO:0000313" key="12">
    <source>
        <dbReference type="EMBL" id="XBJ29802.1"/>
    </source>
</evidence>
<keyword evidence="4" id="KW-1003">Cell membrane</keyword>
<evidence type="ECO:0000256" key="2">
    <source>
        <dbReference type="ARBA" id="ARBA00022448"/>
    </source>
</evidence>
<feature type="transmembrane region" description="Helical" evidence="10">
    <location>
        <begin position="216"/>
        <end position="235"/>
    </location>
</feature>
<comment type="subcellular location">
    <subcellularLocation>
        <location evidence="1">Cell membrane</location>
        <topology evidence="1">Multi-pass membrane protein</topology>
    </subcellularLocation>
</comment>
<feature type="transmembrane region" description="Helical" evidence="10">
    <location>
        <begin position="161"/>
        <end position="185"/>
    </location>
</feature>
<dbReference type="Pfam" id="PF00999">
    <property type="entry name" value="Na_H_Exchanger"/>
    <property type="match status" value="1"/>
</dbReference>